<dbReference type="Proteomes" id="UP000593571">
    <property type="component" value="Unassembled WGS sequence"/>
</dbReference>
<dbReference type="AlphaFoldDB" id="A0A7J8CIT8"/>
<gene>
    <name evidence="2" type="ORF">HJG63_009207</name>
</gene>
<accession>A0A7J8CIT8</accession>
<dbReference type="EMBL" id="JACASE010000014">
    <property type="protein sequence ID" value="KAF6410770.1"/>
    <property type="molecule type" value="Genomic_DNA"/>
</dbReference>
<evidence type="ECO:0000313" key="2">
    <source>
        <dbReference type="EMBL" id="KAF6410770.1"/>
    </source>
</evidence>
<name>A0A7J8CIT8_ROUAE</name>
<evidence type="ECO:0000256" key="1">
    <source>
        <dbReference type="SAM" id="MobiDB-lite"/>
    </source>
</evidence>
<evidence type="ECO:0000313" key="3">
    <source>
        <dbReference type="Proteomes" id="UP000593571"/>
    </source>
</evidence>
<organism evidence="2 3">
    <name type="scientific">Rousettus aegyptiacus</name>
    <name type="common">Egyptian fruit bat</name>
    <name type="synonym">Pteropus aegyptiacus</name>
    <dbReference type="NCBI Taxonomy" id="9407"/>
    <lineage>
        <taxon>Eukaryota</taxon>
        <taxon>Metazoa</taxon>
        <taxon>Chordata</taxon>
        <taxon>Craniata</taxon>
        <taxon>Vertebrata</taxon>
        <taxon>Euteleostomi</taxon>
        <taxon>Mammalia</taxon>
        <taxon>Eutheria</taxon>
        <taxon>Laurasiatheria</taxon>
        <taxon>Chiroptera</taxon>
        <taxon>Yinpterochiroptera</taxon>
        <taxon>Pteropodoidea</taxon>
        <taxon>Pteropodidae</taxon>
        <taxon>Rousettinae</taxon>
        <taxon>Rousettus</taxon>
    </lineage>
</organism>
<protein>
    <submittedName>
        <fullName evidence="2">Uncharacterized protein</fullName>
    </submittedName>
</protein>
<feature type="compositionally biased region" description="Polar residues" evidence="1">
    <location>
        <begin position="44"/>
        <end position="54"/>
    </location>
</feature>
<reference evidence="2 3" key="1">
    <citation type="journal article" date="2020" name="Nature">
        <title>Six reference-quality genomes reveal evolution of bat adaptations.</title>
        <authorList>
            <person name="Jebb D."/>
            <person name="Huang Z."/>
            <person name="Pippel M."/>
            <person name="Hughes G.M."/>
            <person name="Lavrichenko K."/>
            <person name="Devanna P."/>
            <person name="Winkler S."/>
            <person name="Jermiin L.S."/>
            <person name="Skirmuntt E.C."/>
            <person name="Katzourakis A."/>
            <person name="Burkitt-Gray L."/>
            <person name="Ray D.A."/>
            <person name="Sullivan K.A.M."/>
            <person name="Roscito J.G."/>
            <person name="Kirilenko B.M."/>
            <person name="Davalos L.M."/>
            <person name="Corthals A.P."/>
            <person name="Power M.L."/>
            <person name="Jones G."/>
            <person name="Ransome R.D."/>
            <person name="Dechmann D.K.N."/>
            <person name="Locatelli A.G."/>
            <person name="Puechmaille S.J."/>
            <person name="Fedrigo O."/>
            <person name="Jarvis E.D."/>
            <person name="Hiller M."/>
            <person name="Vernes S.C."/>
            <person name="Myers E.W."/>
            <person name="Teeling E.C."/>
        </authorList>
    </citation>
    <scope>NUCLEOTIDE SEQUENCE [LARGE SCALE GENOMIC DNA]</scope>
    <source>
        <strain evidence="2">MRouAeg1</strain>
        <tissue evidence="2">Muscle</tissue>
    </source>
</reference>
<comment type="caution">
    <text evidence="2">The sequence shown here is derived from an EMBL/GenBank/DDBJ whole genome shotgun (WGS) entry which is preliminary data.</text>
</comment>
<feature type="region of interest" description="Disordered" evidence="1">
    <location>
        <begin position="35"/>
        <end position="61"/>
    </location>
</feature>
<sequence length="139" mass="15422">MTLAVSWACKRLTGRHEKASTFGWRPELYDISDPSITPPKSPSGLHTQEPTINASARPRSCDSGLQVEPKHPCFESFADDSKVLYDAFALNCNILSNKHYSTCSCPSHPCPLIQEAVVAKPEPPELEKRFCSYPILFPS</sequence>
<keyword evidence="3" id="KW-1185">Reference proteome</keyword>
<proteinExistence type="predicted"/>